<keyword evidence="1" id="KW-1133">Transmembrane helix</keyword>
<reference evidence="2 3" key="1">
    <citation type="journal article" date="2013" name="Curr. Biol.">
        <title>The Genome of the Foraminiferan Reticulomyxa filosa.</title>
        <authorList>
            <person name="Glockner G."/>
            <person name="Hulsmann N."/>
            <person name="Schleicher M."/>
            <person name="Noegel A.A."/>
            <person name="Eichinger L."/>
            <person name="Gallinger C."/>
            <person name="Pawlowski J."/>
            <person name="Sierra R."/>
            <person name="Euteneuer U."/>
            <person name="Pillet L."/>
            <person name="Moustafa A."/>
            <person name="Platzer M."/>
            <person name="Groth M."/>
            <person name="Szafranski K."/>
            <person name="Schliwa M."/>
        </authorList>
    </citation>
    <scope>NUCLEOTIDE SEQUENCE [LARGE SCALE GENOMIC DNA]</scope>
</reference>
<dbReference type="AlphaFoldDB" id="X6LED3"/>
<name>X6LED3_RETFI</name>
<evidence type="ECO:0000313" key="2">
    <source>
        <dbReference type="EMBL" id="ETN99476.1"/>
    </source>
</evidence>
<comment type="caution">
    <text evidence="2">The sequence shown here is derived from an EMBL/GenBank/DDBJ whole genome shotgun (WGS) entry which is preliminary data.</text>
</comment>
<feature type="transmembrane region" description="Helical" evidence="1">
    <location>
        <begin position="74"/>
        <end position="97"/>
    </location>
</feature>
<keyword evidence="3" id="KW-1185">Reference proteome</keyword>
<evidence type="ECO:0000256" key="1">
    <source>
        <dbReference type="SAM" id="Phobius"/>
    </source>
</evidence>
<keyword evidence="1" id="KW-0472">Membrane</keyword>
<sequence length="125" mass="15243">MPYFKKIIGNWRKKKFCLLKCVDEQTNQRQTRNYTHPYTIKNRIEEKKKKLTKTIILFCNVFQSNGSFDNVKWVHIFFFQWRTGIVIIIIVIIFYIYMCKRCMYMDHSRLGVGEAFLLSPDFRLR</sequence>
<dbReference type="Proteomes" id="UP000023152">
    <property type="component" value="Unassembled WGS sequence"/>
</dbReference>
<protein>
    <submittedName>
        <fullName evidence="2">Uncharacterized protein</fullName>
    </submittedName>
</protein>
<organism evidence="2 3">
    <name type="scientific">Reticulomyxa filosa</name>
    <dbReference type="NCBI Taxonomy" id="46433"/>
    <lineage>
        <taxon>Eukaryota</taxon>
        <taxon>Sar</taxon>
        <taxon>Rhizaria</taxon>
        <taxon>Retaria</taxon>
        <taxon>Foraminifera</taxon>
        <taxon>Monothalamids</taxon>
        <taxon>Reticulomyxidae</taxon>
        <taxon>Reticulomyxa</taxon>
    </lineage>
</organism>
<evidence type="ECO:0000313" key="3">
    <source>
        <dbReference type="Proteomes" id="UP000023152"/>
    </source>
</evidence>
<dbReference type="EMBL" id="ASPP01043801">
    <property type="protein sequence ID" value="ETN99476.1"/>
    <property type="molecule type" value="Genomic_DNA"/>
</dbReference>
<accession>X6LED3</accession>
<keyword evidence="1" id="KW-0812">Transmembrane</keyword>
<proteinExistence type="predicted"/>
<gene>
    <name evidence="2" type="ORF">RFI_37995</name>
</gene>